<dbReference type="EMBL" id="CP001841">
    <property type="protein sequence ID" value="AEF81882.1"/>
    <property type="molecule type" value="Genomic_DNA"/>
</dbReference>
<dbReference type="Proteomes" id="UP000009222">
    <property type="component" value="Chromosome"/>
</dbReference>
<name>F5YAB5_LEAAZ</name>
<dbReference type="HOGENOM" id="CLU_3278161_0_0_12"/>
<proteinExistence type="predicted"/>
<dbReference type="InParanoid" id="F5YAB5"/>
<organism evidence="1 2">
    <name type="scientific">Leadbettera azotonutricia (strain ATCC BAA-888 / DSM 13862 / ZAS-9)</name>
    <name type="common">Treponema azotonutricium</name>
    <dbReference type="NCBI Taxonomy" id="545695"/>
    <lineage>
        <taxon>Bacteria</taxon>
        <taxon>Pseudomonadati</taxon>
        <taxon>Spirochaetota</taxon>
        <taxon>Spirochaetia</taxon>
        <taxon>Spirochaetales</taxon>
        <taxon>Breznakiellaceae</taxon>
        <taxon>Leadbettera</taxon>
    </lineage>
</organism>
<reference evidence="2" key="1">
    <citation type="submission" date="2009-12" db="EMBL/GenBank/DDBJ databases">
        <title>Complete sequence of Treponema azotonutricium strain ZAS-9.</title>
        <authorList>
            <person name="Tetu S.G."/>
            <person name="Matson E."/>
            <person name="Ren Q."/>
            <person name="Seshadri R."/>
            <person name="Elbourne L."/>
            <person name="Hassan K.A."/>
            <person name="Durkin A."/>
            <person name="Radune D."/>
            <person name="Mohamoud Y."/>
            <person name="Shay R."/>
            <person name="Jin S."/>
            <person name="Zhang X."/>
            <person name="Lucey K."/>
            <person name="Ballor N.R."/>
            <person name="Ottesen E."/>
            <person name="Rosenthal R."/>
            <person name="Allen A."/>
            <person name="Leadbetter J.R."/>
            <person name="Paulsen I.T."/>
        </authorList>
    </citation>
    <scope>NUCLEOTIDE SEQUENCE [LARGE SCALE GENOMIC DNA]</scope>
    <source>
        <strain evidence="2">ATCC BAA-888 / DSM 13862 / ZAS-9</strain>
    </source>
</reference>
<accession>F5YAB5</accession>
<gene>
    <name evidence="1" type="ordered locus">TREAZ_0716</name>
</gene>
<sequence>MERRGVSQPFLFPGTDDVLALGVCFNYNVEEVEIERMYSYA</sequence>
<keyword evidence="2" id="KW-1185">Reference proteome</keyword>
<protein>
    <submittedName>
        <fullName evidence="1">Uncharacterized protein</fullName>
    </submittedName>
</protein>
<evidence type="ECO:0000313" key="1">
    <source>
        <dbReference type="EMBL" id="AEF81882.1"/>
    </source>
</evidence>
<reference evidence="1 2" key="2">
    <citation type="journal article" date="2011" name="ISME J.">
        <title>RNA-seq reveals cooperative metabolic interactions between two termite-gut spirochete species in co-culture.</title>
        <authorList>
            <person name="Rosenthal A.Z."/>
            <person name="Matson E.G."/>
            <person name="Eldar A."/>
            <person name="Leadbetter J.R."/>
        </authorList>
    </citation>
    <scope>NUCLEOTIDE SEQUENCE [LARGE SCALE GENOMIC DNA]</scope>
    <source>
        <strain evidence="2">ATCC BAA-888 / DSM 13862 / ZAS-9</strain>
    </source>
</reference>
<dbReference type="KEGG" id="taz:TREAZ_0716"/>
<evidence type="ECO:0000313" key="2">
    <source>
        <dbReference type="Proteomes" id="UP000009222"/>
    </source>
</evidence>
<dbReference type="AlphaFoldDB" id="F5YAB5"/>